<proteinExistence type="predicted"/>
<accession>A0A915HVN4</accession>
<evidence type="ECO:0000313" key="2">
    <source>
        <dbReference type="WBParaSite" id="nRc.2.0.1.t05473-RA"/>
    </source>
</evidence>
<evidence type="ECO:0000313" key="1">
    <source>
        <dbReference type="Proteomes" id="UP000887565"/>
    </source>
</evidence>
<dbReference type="Proteomes" id="UP000887565">
    <property type="component" value="Unplaced"/>
</dbReference>
<organism evidence="1 2">
    <name type="scientific">Romanomermis culicivorax</name>
    <name type="common">Nematode worm</name>
    <dbReference type="NCBI Taxonomy" id="13658"/>
    <lineage>
        <taxon>Eukaryota</taxon>
        <taxon>Metazoa</taxon>
        <taxon>Ecdysozoa</taxon>
        <taxon>Nematoda</taxon>
        <taxon>Enoplea</taxon>
        <taxon>Dorylaimia</taxon>
        <taxon>Mermithida</taxon>
        <taxon>Mermithoidea</taxon>
        <taxon>Mermithidae</taxon>
        <taxon>Romanomermis</taxon>
    </lineage>
</organism>
<dbReference type="WBParaSite" id="nRc.2.0.1.t05473-RA">
    <property type="protein sequence ID" value="nRc.2.0.1.t05473-RA"/>
    <property type="gene ID" value="nRc.2.0.1.g05473"/>
</dbReference>
<dbReference type="AlphaFoldDB" id="A0A915HVN4"/>
<name>A0A915HVN4_ROMCU</name>
<protein>
    <submittedName>
        <fullName evidence="2">Uncharacterized protein</fullName>
    </submittedName>
</protein>
<reference evidence="2" key="1">
    <citation type="submission" date="2022-11" db="UniProtKB">
        <authorList>
            <consortium name="WormBaseParasite"/>
        </authorList>
    </citation>
    <scope>IDENTIFICATION</scope>
</reference>
<keyword evidence="1" id="KW-1185">Reference proteome</keyword>
<sequence length="62" mass="6980">MKLQDRTKLGYCLLTAIVNLKKAADTQVVCNLHEHAEAHFPFKILVQKARGQEYVETAGCHV</sequence>